<dbReference type="AlphaFoldDB" id="A0A124G097"/>
<comment type="similarity">
    <text evidence="1">Belongs to the bacterial sugar transferase family.</text>
</comment>
<evidence type="ECO:0000256" key="1">
    <source>
        <dbReference type="ARBA" id="ARBA00006464"/>
    </source>
</evidence>
<dbReference type="GO" id="GO:0016780">
    <property type="term" value="F:phosphotransferase activity, for other substituted phosphate groups"/>
    <property type="evidence" value="ECO:0007669"/>
    <property type="project" value="TreeGrafter"/>
</dbReference>
<feature type="domain" description="Bacterial sugar transferase" evidence="3">
    <location>
        <begin position="7"/>
        <end position="185"/>
    </location>
</feature>
<dbReference type="InterPro" id="IPR003362">
    <property type="entry name" value="Bact_transf"/>
</dbReference>
<proteinExistence type="inferred from homology"/>
<evidence type="ECO:0000313" key="4">
    <source>
        <dbReference type="EMBL" id="KUK86815.1"/>
    </source>
</evidence>
<accession>A0A124G097</accession>
<evidence type="ECO:0000256" key="2">
    <source>
        <dbReference type="SAM" id="Phobius"/>
    </source>
</evidence>
<protein>
    <recommendedName>
        <fullName evidence="3">Bacterial sugar transferase domain-containing protein</fullName>
    </recommendedName>
</protein>
<gene>
    <name evidence="4" type="ORF">XE03_1178</name>
</gene>
<evidence type="ECO:0000259" key="3">
    <source>
        <dbReference type="Pfam" id="PF02397"/>
    </source>
</evidence>
<dbReference type="PANTHER" id="PTHR30576">
    <property type="entry name" value="COLANIC BIOSYNTHESIS UDP-GLUCOSE LIPID CARRIER TRANSFERASE"/>
    <property type="match status" value="1"/>
</dbReference>
<evidence type="ECO:0000313" key="5">
    <source>
        <dbReference type="Proteomes" id="UP000053467"/>
    </source>
</evidence>
<dbReference type="EMBL" id="LGGX01000011">
    <property type="protein sequence ID" value="KUK86815.1"/>
    <property type="molecule type" value="Genomic_DNA"/>
</dbReference>
<keyword evidence="2" id="KW-0472">Membrane</keyword>
<feature type="transmembrane region" description="Helical" evidence="2">
    <location>
        <begin position="12"/>
        <end position="35"/>
    </location>
</feature>
<reference evidence="5" key="1">
    <citation type="journal article" date="2015" name="MBio">
        <title>Genome-Resolved Metagenomic Analysis Reveals Roles for Candidate Phyla and Other Microbial Community Members in Biogeochemical Transformations in Oil Reservoirs.</title>
        <authorList>
            <person name="Hu P."/>
            <person name="Tom L."/>
            <person name="Singh A."/>
            <person name="Thomas B.C."/>
            <person name="Baker B.J."/>
            <person name="Piceno Y.M."/>
            <person name="Andersen G.L."/>
            <person name="Banfield J.F."/>
        </authorList>
    </citation>
    <scope>NUCLEOTIDE SEQUENCE [LARGE SCALE GENOMIC DNA]</scope>
</reference>
<dbReference type="PATRIC" id="fig|1635277.3.peg.1483"/>
<keyword evidence="2" id="KW-1133">Transmembrane helix</keyword>
<sequence>MNYLKIKRALDLLFATILLIIFSPLFLIISIMILIDSKRPIFFLQDRIGKDGEVFKMIKFRSMVVGAEKGGVYEFKNDKRVTKVGKFLRKTSLDELPQLINIIKGEMSFIGPRPVLTYHPWKYEEYSVEQKKRFSVRPGITGLAQINGRKAVDWNKRIEYDIEYINKLSLFIDLKILIKTVLNVILMKNNENIGKTN</sequence>
<dbReference type="PANTHER" id="PTHR30576:SF0">
    <property type="entry name" value="UNDECAPRENYL-PHOSPHATE N-ACETYLGALACTOSAMINYL 1-PHOSPHATE TRANSFERASE-RELATED"/>
    <property type="match status" value="1"/>
</dbReference>
<keyword evidence="2" id="KW-0812">Transmembrane</keyword>
<name>A0A124G097_UNCT6</name>
<comment type="caution">
    <text evidence="4">The sequence shown here is derived from an EMBL/GenBank/DDBJ whole genome shotgun (WGS) entry which is preliminary data.</text>
</comment>
<organism evidence="4 5">
    <name type="scientific">candidate division TA06 bacterium 34_109</name>
    <dbReference type="NCBI Taxonomy" id="1635277"/>
    <lineage>
        <taxon>Bacteria</taxon>
        <taxon>Bacteria division TA06</taxon>
    </lineage>
</organism>
<dbReference type="Pfam" id="PF02397">
    <property type="entry name" value="Bac_transf"/>
    <property type="match status" value="1"/>
</dbReference>
<dbReference type="Proteomes" id="UP000053467">
    <property type="component" value="Unassembled WGS sequence"/>
</dbReference>